<feature type="transmembrane region" description="Helical" evidence="6">
    <location>
        <begin position="202"/>
        <end position="226"/>
    </location>
</feature>
<keyword evidence="5 6" id="KW-0472">Membrane</keyword>
<feature type="transmembrane region" description="Helical" evidence="6">
    <location>
        <begin position="111"/>
        <end position="133"/>
    </location>
</feature>
<comment type="subcellular location">
    <subcellularLocation>
        <location evidence="1">Membrane</location>
        <topology evidence="1">Multi-pass membrane protein</topology>
    </subcellularLocation>
</comment>
<feature type="transmembrane region" description="Helical" evidence="6">
    <location>
        <begin position="90"/>
        <end position="106"/>
    </location>
</feature>
<organism evidence="7 8">
    <name type="scientific">Pendulispora albinea</name>
    <dbReference type="NCBI Taxonomy" id="2741071"/>
    <lineage>
        <taxon>Bacteria</taxon>
        <taxon>Pseudomonadati</taxon>
        <taxon>Myxococcota</taxon>
        <taxon>Myxococcia</taxon>
        <taxon>Myxococcales</taxon>
        <taxon>Sorangiineae</taxon>
        <taxon>Pendulisporaceae</taxon>
        <taxon>Pendulispora</taxon>
    </lineage>
</organism>
<proteinExistence type="inferred from homology"/>
<sequence length="324" mass="35738">MPETSPVSTVGTPWMWAGFVAFVVAMLALDLGVFHRKAKEITVKDAAIWSGIWVLLALAFDGLVFLVWGYETGTAFFTGYLIEKALSVDNLFVFYLIFSAFAVPVAHQHRLLFWGVIGALMLRATMIFAGSYVLGTFHWTAIVFGALLVLAGVKVLVRPNEEPHPESGRIFRAIKKMIPTTDAPRGARLFARDGGRWKATPFFLVLLLVEVTDVVFAMDSILAIFGITSDPFIVFTSNFFAVMGLRSLYFVLASMATRFVYLQPGLALVLVFVGVKLAIAEWVKIPLLASLGGVSLLLAGSIVASLLKRKKERTRKRIPEERTT</sequence>
<evidence type="ECO:0000256" key="2">
    <source>
        <dbReference type="ARBA" id="ARBA00007511"/>
    </source>
</evidence>
<feature type="transmembrane region" description="Helical" evidence="6">
    <location>
        <begin position="46"/>
        <end position="70"/>
    </location>
</feature>
<feature type="transmembrane region" description="Helical" evidence="6">
    <location>
        <begin position="259"/>
        <end position="279"/>
    </location>
</feature>
<evidence type="ECO:0000256" key="3">
    <source>
        <dbReference type="ARBA" id="ARBA00022692"/>
    </source>
</evidence>
<evidence type="ECO:0000256" key="6">
    <source>
        <dbReference type="SAM" id="Phobius"/>
    </source>
</evidence>
<accession>A0ABZ2LWM8</accession>
<comment type="similarity">
    <text evidence="2">Belongs to the TerC family.</text>
</comment>
<dbReference type="InterPro" id="IPR005496">
    <property type="entry name" value="Integral_membrane_TerC"/>
</dbReference>
<feature type="transmembrane region" description="Helical" evidence="6">
    <location>
        <begin position="285"/>
        <end position="307"/>
    </location>
</feature>
<keyword evidence="3 6" id="KW-0812">Transmembrane</keyword>
<evidence type="ECO:0000256" key="4">
    <source>
        <dbReference type="ARBA" id="ARBA00022989"/>
    </source>
</evidence>
<dbReference type="NCBIfam" id="TIGR03718">
    <property type="entry name" value="R_switched_Alx"/>
    <property type="match status" value="1"/>
</dbReference>
<dbReference type="InterPro" id="IPR022369">
    <property type="entry name" value="Integral_membrane_TerC_rswitch"/>
</dbReference>
<reference evidence="7 8" key="1">
    <citation type="submission" date="2021-12" db="EMBL/GenBank/DDBJ databases">
        <title>Discovery of the Pendulisporaceae a myxobacterial family with distinct sporulation behavior and unique specialized metabolism.</title>
        <authorList>
            <person name="Garcia R."/>
            <person name="Popoff A."/>
            <person name="Bader C.D."/>
            <person name="Loehr J."/>
            <person name="Walesch S."/>
            <person name="Walt C."/>
            <person name="Boldt J."/>
            <person name="Bunk B."/>
            <person name="Haeckl F.J.F.P.J."/>
            <person name="Gunesch A.P."/>
            <person name="Birkelbach J."/>
            <person name="Nuebel U."/>
            <person name="Pietschmann T."/>
            <person name="Bach T."/>
            <person name="Mueller R."/>
        </authorList>
    </citation>
    <scope>NUCLEOTIDE SEQUENCE [LARGE SCALE GENOMIC DNA]</scope>
    <source>
        <strain evidence="7 8">MSr11954</strain>
    </source>
</reference>
<evidence type="ECO:0000256" key="5">
    <source>
        <dbReference type="ARBA" id="ARBA00023136"/>
    </source>
</evidence>
<dbReference type="PANTHER" id="PTHR30238:SF0">
    <property type="entry name" value="THYLAKOID MEMBRANE PROTEIN TERC, CHLOROPLASTIC"/>
    <property type="match status" value="1"/>
</dbReference>
<evidence type="ECO:0000256" key="1">
    <source>
        <dbReference type="ARBA" id="ARBA00004141"/>
    </source>
</evidence>
<feature type="transmembrane region" description="Helical" evidence="6">
    <location>
        <begin position="139"/>
        <end position="157"/>
    </location>
</feature>
<evidence type="ECO:0000313" key="8">
    <source>
        <dbReference type="Proteomes" id="UP001370348"/>
    </source>
</evidence>
<dbReference type="RefSeq" id="WP_394823142.1">
    <property type="nucleotide sequence ID" value="NZ_CP089984.1"/>
</dbReference>
<dbReference type="Proteomes" id="UP001370348">
    <property type="component" value="Chromosome"/>
</dbReference>
<feature type="transmembrane region" description="Helical" evidence="6">
    <location>
        <begin position="14"/>
        <end position="34"/>
    </location>
</feature>
<name>A0ABZ2LWM8_9BACT</name>
<keyword evidence="8" id="KW-1185">Reference proteome</keyword>
<dbReference type="Pfam" id="PF03741">
    <property type="entry name" value="TerC"/>
    <property type="match status" value="1"/>
</dbReference>
<feature type="transmembrane region" description="Helical" evidence="6">
    <location>
        <begin position="232"/>
        <end position="252"/>
    </location>
</feature>
<evidence type="ECO:0000313" key="7">
    <source>
        <dbReference type="EMBL" id="WXB13530.1"/>
    </source>
</evidence>
<keyword evidence="4 6" id="KW-1133">Transmembrane helix</keyword>
<gene>
    <name evidence="7" type="ORF">LZC94_37515</name>
</gene>
<protein>
    <submittedName>
        <fullName evidence="7">TerC family protein</fullName>
    </submittedName>
</protein>
<dbReference type="PANTHER" id="PTHR30238">
    <property type="entry name" value="MEMBRANE BOUND PREDICTED REDOX MODULATOR"/>
    <property type="match status" value="1"/>
</dbReference>
<dbReference type="EMBL" id="CP089984">
    <property type="protein sequence ID" value="WXB13530.1"/>
    <property type="molecule type" value="Genomic_DNA"/>
</dbReference>